<feature type="domain" description="Reverse transcriptase zinc-binding" evidence="3">
    <location>
        <begin position="22"/>
        <end position="88"/>
    </location>
</feature>
<dbReference type="Proteomes" id="UP001281410">
    <property type="component" value="Unassembled WGS sequence"/>
</dbReference>
<evidence type="ECO:0000256" key="1">
    <source>
        <dbReference type="SAM" id="SignalP"/>
    </source>
</evidence>
<feature type="domain" description="RNase H type-1" evidence="2">
    <location>
        <begin position="155"/>
        <end position="276"/>
    </location>
</feature>
<proteinExistence type="predicted"/>
<keyword evidence="5" id="KW-1185">Reference proteome</keyword>
<dbReference type="Pfam" id="PF13456">
    <property type="entry name" value="RVT_3"/>
    <property type="match status" value="1"/>
</dbReference>
<organism evidence="4 5">
    <name type="scientific">Dipteronia sinensis</name>
    <dbReference type="NCBI Taxonomy" id="43782"/>
    <lineage>
        <taxon>Eukaryota</taxon>
        <taxon>Viridiplantae</taxon>
        <taxon>Streptophyta</taxon>
        <taxon>Embryophyta</taxon>
        <taxon>Tracheophyta</taxon>
        <taxon>Spermatophyta</taxon>
        <taxon>Magnoliopsida</taxon>
        <taxon>eudicotyledons</taxon>
        <taxon>Gunneridae</taxon>
        <taxon>Pentapetalae</taxon>
        <taxon>rosids</taxon>
        <taxon>malvids</taxon>
        <taxon>Sapindales</taxon>
        <taxon>Sapindaceae</taxon>
        <taxon>Hippocastanoideae</taxon>
        <taxon>Acereae</taxon>
        <taxon>Dipteronia</taxon>
    </lineage>
</organism>
<keyword evidence="1" id="KW-0732">Signal</keyword>
<dbReference type="PANTHER" id="PTHR47074">
    <property type="entry name" value="BNAC02G40300D PROTEIN"/>
    <property type="match status" value="1"/>
</dbReference>
<evidence type="ECO:0000259" key="3">
    <source>
        <dbReference type="Pfam" id="PF13966"/>
    </source>
</evidence>
<evidence type="ECO:0000259" key="2">
    <source>
        <dbReference type="Pfam" id="PF13456"/>
    </source>
</evidence>
<dbReference type="InterPro" id="IPR002156">
    <property type="entry name" value="RNaseH_domain"/>
</dbReference>
<evidence type="ECO:0000313" key="4">
    <source>
        <dbReference type="EMBL" id="KAK3199217.1"/>
    </source>
</evidence>
<dbReference type="Pfam" id="PF13966">
    <property type="entry name" value="zf-RVT"/>
    <property type="match status" value="1"/>
</dbReference>
<dbReference type="EMBL" id="JANJYJ010000007">
    <property type="protein sequence ID" value="KAK3199217.1"/>
    <property type="molecule type" value="Genomic_DNA"/>
</dbReference>
<dbReference type="Gene3D" id="3.30.420.10">
    <property type="entry name" value="Ribonuclease H-like superfamily/Ribonuclease H"/>
    <property type="match status" value="1"/>
</dbReference>
<reference evidence="4" key="1">
    <citation type="journal article" date="2023" name="Plant J.">
        <title>Genome sequences and population genomics provide insights into the demographic history, inbreeding, and mutation load of two 'living fossil' tree species of Dipteronia.</title>
        <authorList>
            <person name="Feng Y."/>
            <person name="Comes H.P."/>
            <person name="Chen J."/>
            <person name="Zhu S."/>
            <person name="Lu R."/>
            <person name="Zhang X."/>
            <person name="Li P."/>
            <person name="Qiu J."/>
            <person name="Olsen K.M."/>
            <person name="Qiu Y."/>
        </authorList>
    </citation>
    <scope>NUCLEOTIDE SEQUENCE</scope>
    <source>
        <strain evidence="4">NBL</strain>
    </source>
</reference>
<accession>A0AAE0A2R6</accession>
<sequence length="304" mass="33884">MLQAVLLALSYGEALSGGVNCWNQVLTDSEAWWEFLWRIKVPAKVKLLLWHASHYWVPSNLNLTNRGVMADSTCPICNGRPESTMHALWYYPLLKLVQKMYAFMKDVKAVDDMHFIDFMMNYKNRPGGAGTSSGMSQAVCTSWRPPDVGKFKMNRDTAIDKANGRVSFGIIIRNHAGDVLAPSSQSIEASFSLEVVKAMALLKGLEFARDLRLIPCSVESDAQVVVKIINSRVAPLSDVGLVIKDIFHFLTCRPNCPMAFVPRLANMAAHKLAKFCLAATHSFWMEEAPPYMALFILGDRPVAL</sequence>
<evidence type="ECO:0000313" key="5">
    <source>
        <dbReference type="Proteomes" id="UP001281410"/>
    </source>
</evidence>
<dbReference type="InterPro" id="IPR044730">
    <property type="entry name" value="RNase_H-like_dom_plant"/>
</dbReference>
<dbReference type="InterPro" id="IPR052929">
    <property type="entry name" value="RNase_H-like_EbsB-rel"/>
</dbReference>
<evidence type="ECO:0008006" key="6">
    <source>
        <dbReference type="Google" id="ProtNLM"/>
    </source>
</evidence>
<feature type="signal peptide" evidence="1">
    <location>
        <begin position="1"/>
        <end position="16"/>
    </location>
</feature>
<dbReference type="GO" id="GO:0003676">
    <property type="term" value="F:nucleic acid binding"/>
    <property type="evidence" value="ECO:0007669"/>
    <property type="project" value="InterPro"/>
</dbReference>
<dbReference type="AlphaFoldDB" id="A0AAE0A2R6"/>
<dbReference type="InterPro" id="IPR036397">
    <property type="entry name" value="RNaseH_sf"/>
</dbReference>
<protein>
    <recommendedName>
        <fullName evidence="6">RNase H type-1 domain-containing protein</fullName>
    </recommendedName>
</protein>
<dbReference type="GO" id="GO:0004523">
    <property type="term" value="F:RNA-DNA hybrid ribonuclease activity"/>
    <property type="evidence" value="ECO:0007669"/>
    <property type="project" value="InterPro"/>
</dbReference>
<name>A0AAE0A2R6_9ROSI</name>
<comment type="caution">
    <text evidence="4">The sequence shown here is derived from an EMBL/GenBank/DDBJ whole genome shotgun (WGS) entry which is preliminary data.</text>
</comment>
<dbReference type="InterPro" id="IPR026960">
    <property type="entry name" value="RVT-Znf"/>
</dbReference>
<dbReference type="CDD" id="cd06222">
    <property type="entry name" value="RNase_H_like"/>
    <property type="match status" value="1"/>
</dbReference>
<dbReference type="PANTHER" id="PTHR47074:SF11">
    <property type="entry name" value="REVERSE TRANSCRIPTASE-LIKE PROTEIN"/>
    <property type="match status" value="1"/>
</dbReference>
<gene>
    <name evidence="4" type="ORF">Dsin_022632</name>
</gene>
<feature type="chain" id="PRO_5041902130" description="RNase H type-1 domain-containing protein" evidence="1">
    <location>
        <begin position="17"/>
        <end position="304"/>
    </location>
</feature>